<keyword evidence="2" id="KW-1185">Reference proteome</keyword>
<dbReference type="EMBL" id="MF034659">
    <property type="protein sequence ID" value="ARV77602.1"/>
    <property type="molecule type" value="Genomic_DNA"/>
</dbReference>
<dbReference type="GeneID" id="54980941"/>
<dbReference type="RefSeq" id="YP_009790777.1">
    <property type="nucleotide sequence ID" value="NC_047831.1"/>
</dbReference>
<name>A0A1Y0SVP1_9CAUD</name>
<evidence type="ECO:0000313" key="2">
    <source>
        <dbReference type="Proteomes" id="UP000226151"/>
    </source>
</evidence>
<proteinExistence type="predicted"/>
<reference evidence="2" key="1">
    <citation type="submission" date="2017-04" db="EMBL/GenBank/DDBJ databases">
        <title>Complete genome sequence of novel T7-like phage PHB02 against Capsular type A Pasteurella multocida.</title>
        <authorList>
            <person name="Chen B.Y."/>
            <person name="Wu B."/>
            <person name="Sun C.E."/>
            <person name="Song Y.J."/>
        </authorList>
    </citation>
    <scope>NUCLEOTIDE SEQUENCE [LARGE SCALE GENOMIC DNA]</scope>
</reference>
<protein>
    <submittedName>
        <fullName evidence="1">Uncharacterized protein</fullName>
    </submittedName>
</protein>
<accession>A0A1Y0SVP1</accession>
<organism evidence="1 2">
    <name type="scientific">Pasteurella phage vB_PmuP_PHB02</name>
    <dbReference type="NCBI Taxonomy" id="2005054"/>
    <lineage>
        <taxon>Viruses</taxon>
        <taxon>Duplodnaviria</taxon>
        <taxon>Heunggongvirae</taxon>
        <taxon>Uroviricota</taxon>
        <taxon>Caudoviricetes</taxon>
        <taxon>Autographivirales</taxon>
        <taxon>Autotranscriptaviridae</taxon>
        <taxon>Studiervirinae</taxon>
        <taxon>Wuhanvirus</taxon>
        <taxon>Wuhanvirus PHB02</taxon>
    </lineage>
</organism>
<sequence length="129" mass="14905">MWLHKEDAMAHYDSEMDEYYSKREDAFNSDFTDKLDSFLLGKDTIKTVKKLHQYIQGGLPADDVSCYRAAQHLERDIKKLQGDRPFAYDNKGLSKVLNGLLSIAEYAIKKYEASCVDYAVGYITRGRYE</sequence>
<dbReference type="Proteomes" id="UP000226151">
    <property type="component" value="Genome"/>
</dbReference>
<evidence type="ECO:0000313" key="1">
    <source>
        <dbReference type="EMBL" id="ARV77602.1"/>
    </source>
</evidence>
<dbReference type="KEGG" id="vg:54980941"/>